<protein>
    <recommendedName>
        <fullName evidence="1">N-acetyltransferase domain-containing protein</fullName>
    </recommendedName>
</protein>
<evidence type="ECO:0000313" key="2">
    <source>
        <dbReference type="EMBL" id="BCD95876.1"/>
    </source>
</evidence>
<accession>A0AAN1WE19</accession>
<dbReference type="PANTHER" id="PTHR43792">
    <property type="entry name" value="GNAT FAMILY, PUTATIVE (AFU_ORTHOLOGUE AFUA_3G00765)-RELATED-RELATED"/>
    <property type="match status" value="1"/>
</dbReference>
<dbReference type="Gene3D" id="3.40.630.30">
    <property type="match status" value="1"/>
</dbReference>
<name>A0AAN1WE19_9GAMM</name>
<sequence>MKLPIFTTNRLILTEVTEEDIPSYEKYFVNYEVIKHLSSAVPWPYPNEGVEWFINTQVVPRQGIDKWVWGIHLKTNPNELIGAVDLWREGKPENRGFWLGEPFWNQGIMTEAVAPITEYAFAQLNFDTLIFSNAKGNIQSRRIKEKTGAKYIRSEPASFVDPVYLENEIWEFTKQDWQKVCKSKNNRGHP</sequence>
<dbReference type="InterPro" id="IPR051531">
    <property type="entry name" value="N-acetyltransferase"/>
</dbReference>
<evidence type="ECO:0000313" key="3">
    <source>
        <dbReference type="Proteomes" id="UP001320119"/>
    </source>
</evidence>
<dbReference type="InterPro" id="IPR000182">
    <property type="entry name" value="GNAT_dom"/>
</dbReference>
<dbReference type="SUPFAM" id="SSF55729">
    <property type="entry name" value="Acyl-CoA N-acyltransferases (Nat)"/>
    <property type="match status" value="1"/>
</dbReference>
<feature type="domain" description="N-acetyltransferase" evidence="1">
    <location>
        <begin position="10"/>
        <end position="150"/>
    </location>
</feature>
<organism evidence="2 3">
    <name type="scientific">Marinagarivorans cellulosilyticus</name>
    <dbReference type="NCBI Taxonomy" id="2721545"/>
    <lineage>
        <taxon>Bacteria</taxon>
        <taxon>Pseudomonadati</taxon>
        <taxon>Pseudomonadota</taxon>
        <taxon>Gammaproteobacteria</taxon>
        <taxon>Cellvibrionales</taxon>
        <taxon>Cellvibrionaceae</taxon>
        <taxon>Marinagarivorans</taxon>
    </lineage>
</organism>
<dbReference type="KEGG" id="marq:MARGE09_P0075"/>
<proteinExistence type="predicted"/>
<dbReference type="PANTHER" id="PTHR43792:SF16">
    <property type="entry name" value="N-ACETYLTRANSFERASE DOMAIN-CONTAINING PROTEIN"/>
    <property type="match status" value="1"/>
</dbReference>
<dbReference type="RefSeq" id="WP_236985350.1">
    <property type="nucleotide sequence ID" value="NZ_AP023086.1"/>
</dbReference>
<reference evidence="2 3" key="1">
    <citation type="journal article" date="2022" name="IScience">
        <title>An ultrasensitive nanofiber-based assay for enzymatic hydrolysis and deep-sea microbial degradation of cellulose.</title>
        <authorList>
            <person name="Tsudome M."/>
            <person name="Tachioka M."/>
            <person name="Miyazaki M."/>
            <person name="Uchimura K."/>
            <person name="Tsuda M."/>
            <person name="Takaki Y."/>
            <person name="Deguchi S."/>
        </authorList>
    </citation>
    <scope>NUCLEOTIDE SEQUENCE [LARGE SCALE GENOMIC DNA]</scope>
    <source>
        <strain evidence="2 3">GE09</strain>
    </source>
</reference>
<evidence type="ECO:0000259" key="1">
    <source>
        <dbReference type="Pfam" id="PF13302"/>
    </source>
</evidence>
<dbReference type="GO" id="GO:0016747">
    <property type="term" value="F:acyltransferase activity, transferring groups other than amino-acyl groups"/>
    <property type="evidence" value="ECO:0007669"/>
    <property type="project" value="InterPro"/>
</dbReference>
<gene>
    <name evidence="2" type="ORF">MARGE09_P0075</name>
</gene>
<dbReference type="Proteomes" id="UP001320119">
    <property type="component" value="Chromosome"/>
</dbReference>
<dbReference type="EMBL" id="AP023086">
    <property type="protein sequence ID" value="BCD95876.1"/>
    <property type="molecule type" value="Genomic_DNA"/>
</dbReference>
<dbReference type="Pfam" id="PF13302">
    <property type="entry name" value="Acetyltransf_3"/>
    <property type="match status" value="1"/>
</dbReference>
<dbReference type="AlphaFoldDB" id="A0AAN1WE19"/>
<keyword evidence="3" id="KW-1185">Reference proteome</keyword>
<dbReference type="InterPro" id="IPR016181">
    <property type="entry name" value="Acyl_CoA_acyltransferase"/>
</dbReference>